<keyword evidence="3" id="KW-0130">Cell adhesion</keyword>
<evidence type="ECO:0000259" key="6">
    <source>
        <dbReference type="Pfam" id="PF08758"/>
    </source>
</evidence>
<feature type="domain" description="Cadherin prodomain" evidence="6">
    <location>
        <begin position="23"/>
        <end position="55"/>
    </location>
</feature>
<evidence type="ECO:0000256" key="3">
    <source>
        <dbReference type="ARBA" id="ARBA00022889"/>
    </source>
</evidence>
<gene>
    <name evidence="7" type="ORF">PLEPLA_LOCUS18424</name>
</gene>
<keyword evidence="4" id="KW-0325">Glycoprotein</keyword>
<dbReference type="Proteomes" id="UP001153269">
    <property type="component" value="Unassembled WGS sequence"/>
</dbReference>
<comment type="subcellular location">
    <subcellularLocation>
        <location evidence="1">Cell membrane</location>
    </subcellularLocation>
</comment>
<keyword evidence="8" id="KW-1185">Reference proteome</keyword>
<dbReference type="GO" id="GO:0005886">
    <property type="term" value="C:plasma membrane"/>
    <property type="evidence" value="ECO:0007669"/>
    <property type="project" value="UniProtKB-SubCell"/>
</dbReference>
<dbReference type="AlphaFoldDB" id="A0A9N7YKL7"/>
<protein>
    <recommendedName>
        <fullName evidence="6">Cadherin prodomain domain-containing protein</fullName>
    </recommendedName>
</protein>
<evidence type="ECO:0000256" key="5">
    <source>
        <dbReference type="SAM" id="MobiDB-lite"/>
    </source>
</evidence>
<dbReference type="Pfam" id="PF08758">
    <property type="entry name" value="Cadherin_pro"/>
    <property type="match status" value="1"/>
</dbReference>
<proteinExistence type="predicted"/>
<dbReference type="InterPro" id="IPR014868">
    <property type="entry name" value="Cadherin_pro_dom"/>
</dbReference>
<dbReference type="EMBL" id="CADEAL010001231">
    <property type="protein sequence ID" value="CAB1430442.1"/>
    <property type="molecule type" value="Genomic_DNA"/>
</dbReference>
<organism evidence="7 8">
    <name type="scientific">Pleuronectes platessa</name>
    <name type="common">European plaice</name>
    <dbReference type="NCBI Taxonomy" id="8262"/>
    <lineage>
        <taxon>Eukaryota</taxon>
        <taxon>Metazoa</taxon>
        <taxon>Chordata</taxon>
        <taxon>Craniata</taxon>
        <taxon>Vertebrata</taxon>
        <taxon>Euteleostomi</taxon>
        <taxon>Actinopterygii</taxon>
        <taxon>Neopterygii</taxon>
        <taxon>Teleostei</taxon>
        <taxon>Neoteleostei</taxon>
        <taxon>Acanthomorphata</taxon>
        <taxon>Carangaria</taxon>
        <taxon>Pleuronectiformes</taxon>
        <taxon>Pleuronectoidei</taxon>
        <taxon>Pleuronectidae</taxon>
        <taxon>Pleuronectes</taxon>
    </lineage>
</organism>
<dbReference type="GO" id="GO:0007155">
    <property type="term" value="P:cell adhesion"/>
    <property type="evidence" value="ECO:0007669"/>
    <property type="project" value="UniProtKB-KW"/>
</dbReference>
<evidence type="ECO:0000313" key="7">
    <source>
        <dbReference type="EMBL" id="CAB1430442.1"/>
    </source>
</evidence>
<accession>A0A9N7YKL7</accession>
<feature type="region of interest" description="Disordered" evidence="5">
    <location>
        <begin position="59"/>
        <end position="92"/>
    </location>
</feature>
<evidence type="ECO:0000313" key="8">
    <source>
        <dbReference type="Proteomes" id="UP001153269"/>
    </source>
</evidence>
<name>A0A9N7YKL7_PLEPL</name>
<comment type="caution">
    <text evidence="7">The sequence shown here is derived from an EMBL/GenBank/DDBJ whole genome shotgun (WGS) entry which is preliminary data.</text>
</comment>
<feature type="compositionally biased region" description="Basic and acidic residues" evidence="5">
    <location>
        <begin position="75"/>
        <end position="92"/>
    </location>
</feature>
<evidence type="ECO:0000256" key="2">
    <source>
        <dbReference type="ARBA" id="ARBA00022475"/>
    </source>
</evidence>
<keyword evidence="2" id="KW-0472">Membrane</keyword>
<evidence type="ECO:0000256" key="1">
    <source>
        <dbReference type="ARBA" id="ARBA00004236"/>
    </source>
</evidence>
<sequence length="92" mass="10179">MKRAPVGCLERRRSNAERALGGPCRPGFSQSFYSVLISRDVLQGQGILKVLKFSTQAESSPLNREAVQQHRGRREKGPVESGVDKQSARIVN</sequence>
<keyword evidence="2" id="KW-1003">Cell membrane</keyword>
<evidence type="ECO:0000256" key="4">
    <source>
        <dbReference type="ARBA" id="ARBA00023180"/>
    </source>
</evidence>
<reference evidence="7" key="1">
    <citation type="submission" date="2020-03" db="EMBL/GenBank/DDBJ databases">
        <authorList>
            <person name="Weist P."/>
        </authorList>
    </citation>
    <scope>NUCLEOTIDE SEQUENCE</scope>
</reference>